<dbReference type="GO" id="GO:0007031">
    <property type="term" value="P:peroxisome organization"/>
    <property type="evidence" value="ECO:0007669"/>
    <property type="project" value="InterPro"/>
</dbReference>
<dbReference type="PANTHER" id="PTHR34126:SF9">
    <property type="entry name" value="OS04G0629000 PROTEIN"/>
    <property type="match status" value="1"/>
</dbReference>
<dbReference type="GO" id="GO:0019901">
    <property type="term" value="F:protein kinase binding"/>
    <property type="evidence" value="ECO:0007669"/>
    <property type="project" value="InterPro"/>
</dbReference>
<gene>
    <name evidence="5" type="ORF">BRADI_5g22710v3</name>
</gene>
<dbReference type="Pfam" id="PF22978">
    <property type="entry name" value="HAD_Pex22"/>
    <property type="match status" value="1"/>
</dbReference>
<dbReference type="Proteomes" id="UP000008810">
    <property type="component" value="Chromosome 5"/>
</dbReference>
<evidence type="ECO:0000256" key="1">
    <source>
        <dbReference type="ARBA" id="ARBA00007215"/>
    </source>
</evidence>
<evidence type="ECO:0000313" key="7">
    <source>
        <dbReference type="Proteomes" id="UP000008810"/>
    </source>
</evidence>
<reference evidence="6" key="3">
    <citation type="submission" date="2018-08" db="UniProtKB">
        <authorList>
            <consortium name="EnsemblPlants"/>
        </authorList>
    </citation>
    <scope>IDENTIFICATION</scope>
    <source>
        <strain evidence="6">cv. Bd21</strain>
    </source>
</reference>
<dbReference type="STRING" id="15368.A0A0Q3EEC3"/>
<sequence length="483" mass="53707">MDTETPPPPPPPPPPELGMVARAVQRLVARNDAAAAEGDHRPFGIINGMAAFEAAGRKGAARIGVGEYLERVHRYAGLEAECYVAAYAYLDMAAHRRPAAAVASRNVHRLLLACLLLASKVLDDFHHNNAFFARVGGVSNAEMNKLELELLTVLDFRVMLSRRLYDLYRDHLHKLDAQTTPADHVKAKQQQQQQQQPEELRSPDADEGDGEVDDDTHDVRHRKKLPNGGVLHDWSELMANGAGKKLRSLTTLAAIAITLVFAWKLLRAPQEQPRRPRRRVAPSSSNTSSRSRPGALASTDACSSADSRAHEAINQLFQPVNLTLEQLVRHKLSEGRRVTCRLLGVILEETTPEELQSHATVRSSVLEVLLEIAKFCDVYLMECILDDESEEKVLSALSEAGLFTSGGFVKDKVLFCSTENGRTSFVRQLEPDWHIDSSPEIVHQLSRFIKYQLHISPQQTERLAPNVFSSTSLEQFFGGLDQR</sequence>
<dbReference type="Gene3D" id="1.10.472.10">
    <property type="entry name" value="Cyclin-like"/>
    <property type="match status" value="1"/>
</dbReference>
<evidence type="ECO:0000256" key="2">
    <source>
        <dbReference type="ARBA" id="ARBA00022618"/>
    </source>
</evidence>
<feature type="compositionally biased region" description="Low complexity" evidence="4">
    <location>
        <begin position="281"/>
        <end position="292"/>
    </location>
</feature>
<evidence type="ECO:0000256" key="4">
    <source>
        <dbReference type="SAM" id="MobiDB-lite"/>
    </source>
</evidence>
<reference evidence="5 6" key="1">
    <citation type="journal article" date="2010" name="Nature">
        <title>Genome sequencing and analysis of the model grass Brachypodium distachyon.</title>
        <authorList>
            <consortium name="International Brachypodium Initiative"/>
        </authorList>
    </citation>
    <scope>NUCLEOTIDE SEQUENCE [LARGE SCALE GENOMIC DNA]</scope>
    <source>
        <strain evidence="5 6">Bd21</strain>
    </source>
</reference>
<evidence type="ECO:0000313" key="6">
    <source>
        <dbReference type="EnsemblPlants" id="KQJ84772"/>
    </source>
</evidence>
<proteinExistence type="inferred from homology"/>
<evidence type="ECO:0000313" key="5">
    <source>
        <dbReference type="EMBL" id="KQJ84772.1"/>
    </source>
</evidence>
<dbReference type="InParanoid" id="A0A0Q3EEC3"/>
<accession>A0A0Q3EEC3</accession>
<dbReference type="Gramene" id="KQJ84772">
    <property type="protein sequence ID" value="KQJ84772"/>
    <property type="gene ID" value="BRADI_5g22710v3"/>
</dbReference>
<dbReference type="GO" id="GO:0051301">
    <property type="term" value="P:cell division"/>
    <property type="evidence" value="ECO:0007669"/>
    <property type="project" value="UniProtKB-KW"/>
</dbReference>
<feature type="region of interest" description="Disordered" evidence="4">
    <location>
        <begin position="271"/>
        <end position="303"/>
    </location>
</feature>
<dbReference type="InterPro" id="IPR036915">
    <property type="entry name" value="Cyclin-like_sf"/>
</dbReference>
<keyword evidence="7" id="KW-1185">Reference proteome</keyword>
<name>A0A0Q3EEC3_BRADI</name>
<feature type="compositionally biased region" description="Acidic residues" evidence="4">
    <location>
        <begin position="205"/>
        <end position="216"/>
    </location>
</feature>
<dbReference type="InterPro" id="IPR013922">
    <property type="entry name" value="Cyclin_PHO80-like"/>
</dbReference>
<evidence type="ECO:0000256" key="3">
    <source>
        <dbReference type="ARBA" id="ARBA00023306"/>
    </source>
</evidence>
<dbReference type="SUPFAM" id="SSF47954">
    <property type="entry name" value="Cyclin-like"/>
    <property type="match status" value="1"/>
</dbReference>
<dbReference type="Pfam" id="PF08613">
    <property type="entry name" value="Cyclin"/>
    <property type="match status" value="1"/>
</dbReference>
<keyword evidence="2" id="KW-0132">Cell division</keyword>
<dbReference type="InterPro" id="IPR037485">
    <property type="entry name" value="PEX22"/>
</dbReference>
<protein>
    <submittedName>
        <fullName evidence="5 6">Uncharacterized protein</fullName>
    </submittedName>
</protein>
<dbReference type="EnsemblPlants" id="KQJ84772">
    <property type="protein sequence ID" value="KQJ84772"/>
    <property type="gene ID" value="BRADI_5g22710v3"/>
</dbReference>
<keyword evidence="3" id="KW-0131">Cell cycle</keyword>
<dbReference type="PANTHER" id="PTHR34126">
    <property type="entry name" value="PEROXISOME BIOGENESIS PROTEIN 22"/>
    <property type="match status" value="1"/>
</dbReference>
<organism evidence="5">
    <name type="scientific">Brachypodium distachyon</name>
    <name type="common">Purple false brome</name>
    <name type="synonym">Trachynia distachya</name>
    <dbReference type="NCBI Taxonomy" id="15368"/>
    <lineage>
        <taxon>Eukaryota</taxon>
        <taxon>Viridiplantae</taxon>
        <taxon>Streptophyta</taxon>
        <taxon>Embryophyta</taxon>
        <taxon>Tracheophyta</taxon>
        <taxon>Spermatophyta</taxon>
        <taxon>Magnoliopsida</taxon>
        <taxon>Liliopsida</taxon>
        <taxon>Poales</taxon>
        <taxon>Poaceae</taxon>
        <taxon>BOP clade</taxon>
        <taxon>Pooideae</taxon>
        <taxon>Stipodae</taxon>
        <taxon>Brachypodieae</taxon>
        <taxon>Brachypodium</taxon>
    </lineage>
</organism>
<dbReference type="ExpressionAtlas" id="A0A0Q3EEC3">
    <property type="expression patterns" value="baseline"/>
</dbReference>
<dbReference type="EMBL" id="CM000884">
    <property type="protein sequence ID" value="KQJ84772.1"/>
    <property type="molecule type" value="Genomic_DNA"/>
</dbReference>
<dbReference type="AlphaFoldDB" id="A0A0Q3EEC3"/>
<feature type="region of interest" description="Disordered" evidence="4">
    <location>
        <begin position="180"/>
        <end position="227"/>
    </location>
</feature>
<dbReference type="OrthoDB" id="77656at2759"/>
<comment type="similarity">
    <text evidence="1">Belongs to the cyclin family. Cyclin U/P subfamily.</text>
</comment>
<reference evidence="5" key="2">
    <citation type="submission" date="2017-06" db="EMBL/GenBank/DDBJ databases">
        <title>WGS assembly of Brachypodium distachyon.</title>
        <authorList>
            <consortium name="The International Brachypodium Initiative"/>
            <person name="Lucas S."/>
            <person name="Harmon-Smith M."/>
            <person name="Lail K."/>
            <person name="Tice H."/>
            <person name="Grimwood J."/>
            <person name="Bruce D."/>
            <person name="Barry K."/>
            <person name="Shu S."/>
            <person name="Lindquist E."/>
            <person name="Wang M."/>
            <person name="Pitluck S."/>
            <person name="Vogel J.P."/>
            <person name="Garvin D.F."/>
            <person name="Mockler T.C."/>
            <person name="Schmutz J."/>
            <person name="Rokhsar D."/>
            <person name="Bevan M.W."/>
        </authorList>
    </citation>
    <scope>NUCLEOTIDE SEQUENCE</scope>
    <source>
        <strain evidence="5">Bd21</strain>
    </source>
</reference>